<evidence type="ECO:0000313" key="2">
    <source>
        <dbReference type="Proteomes" id="UP000196052"/>
    </source>
</evidence>
<evidence type="ECO:0000313" key="1">
    <source>
        <dbReference type="EMBL" id="SCC39991.1"/>
    </source>
</evidence>
<proteinExistence type="predicted"/>
<organism evidence="1 2">
    <name type="scientific">Bacillus wiedmannii</name>
    <dbReference type="NCBI Taxonomy" id="1890302"/>
    <lineage>
        <taxon>Bacteria</taxon>
        <taxon>Bacillati</taxon>
        <taxon>Bacillota</taxon>
        <taxon>Bacilli</taxon>
        <taxon>Bacillales</taxon>
        <taxon>Bacillaceae</taxon>
        <taxon>Bacillus</taxon>
        <taxon>Bacillus cereus group</taxon>
    </lineage>
</organism>
<name>A0A1C4E8Z7_9BACI</name>
<protein>
    <submittedName>
        <fullName evidence="1">Uncharacterized protein</fullName>
    </submittedName>
</protein>
<dbReference type="EMBL" id="FMBE01000013">
    <property type="protein sequence ID" value="SCC39991.1"/>
    <property type="molecule type" value="Genomic_DNA"/>
</dbReference>
<gene>
    <name evidence="1" type="ORF">BC05F1_03284</name>
</gene>
<dbReference type="Proteomes" id="UP000196052">
    <property type="component" value="Unassembled WGS sequence"/>
</dbReference>
<accession>A0A1C4E8Z7</accession>
<reference evidence="2" key="1">
    <citation type="submission" date="2016-08" db="EMBL/GenBank/DDBJ databases">
        <authorList>
            <person name="Loux V."/>
            <person name="Rue O."/>
        </authorList>
    </citation>
    <scope>NUCLEOTIDE SEQUENCE [LARGE SCALE GENOMIC DNA]</scope>
    <source>
        <strain evidence="2">INRA Bc05-F1</strain>
    </source>
</reference>
<sequence length="9" mass="928">MALGPVLDL</sequence>